<dbReference type="AlphaFoldDB" id="A0AAU7QET1"/>
<feature type="binding site" evidence="11">
    <location>
        <position position="34"/>
    </location>
    <ligand>
        <name>ATP</name>
        <dbReference type="ChEBI" id="CHEBI:30616"/>
    </ligand>
</feature>
<feature type="binding site" evidence="11">
    <location>
        <begin position="122"/>
        <end position="127"/>
    </location>
    <ligand>
        <name>ATP</name>
        <dbReference type="ChEBI" id="CHEBI:30616"/>
    </ligand>
</feature>
<feature type="binding site" evidence="11">
    <location>
        <position position="80"/>
    </location>
    <ligand>
        <name>ATP</name>
        <dbReference type="ChEBI" id="CHEBI:30616"/>
    </ligand>
</feature>
<evidence type="ECO:0000256" key="3">
    <source>
        <dbReference type="ARBA" id="ARBA00022490"/>
    </source>
</evidence>
<evidence type="ECO:0000313" key="14">
    <source>
        <dbReference type="EMBL" id="XBS70851.1"/>
    </source>
</evidence>
<dbReference type="GO" id="GO:0016887">
    <property type="term" value="F:ATP hydrolysis activity"/>
    <property type="evidence" value="ECO:0007669"/>
    <property type="project" value="InterPro"/>
</dbReference>
<dbReference type="FunFam" id="1.20.120.790:FF:000002">
    <property type="entry name" value="Molecular chaperone HtpG"/>
    <property type="match status" value="1"/>
</dbReference>
<evidence type="ECO:0000256" key="8">
    <source>
        <dbReference type="ARBA" id="ARBA00058590"/>
    </source>
</evidence>
<keyword evidence="4 10" id="KW-0547">Nucleotide-binding</keyword>
<feature type="binding site" evidence="11">
    <location>
        <begin position="100"/>
        <end position="101"/>
    </location>
    <ligand>
        <name>ATP</name>
        <dbReference type="ChEBI" id="CHEBI:30616"/>
    </ligand>
</feature>
<feature type="region of interest" description="A; substrate-binding" evidence="10">
    <location>
        <begin position="1"/>
        <end position="351"/>
    </location>
</feature>
<evidence type="ECO:0000259" key="13">
    <source>
        <dbReference type="SMART" id="SM00387"/>
    </source>
</evidence>
<dbReference type="FunFam" id="3.30.565.10:FF:000009">
    <property type="entry name" value="Molecular chaperone HtpG"/>
    <property type="match status" value="1"/>
</dbReference>
<dbReference type="InterPro" id="IPR001404">
    <property type="entry name" value="Hsp90_fam"/>
</dbReference>
<evidence type="ECO:0000256" key="7">
    <source>
        <dbReference type="ARBA" id="ARBA00023186"/>
    </source>
</evidence>
<dbReference type="GO" id="GO:0005737">
    <property type="term" value="C:cytoplasm"/>
    <property type="evidence" value="ECO:0007669"/>
    <property type="project" value="UniProtKB-SubCell"/>
</dbReference>
<keyword evidence="3 10" id="KW-0963">Cytoplasm</keyword>
<dbReference type="SMART" id="SM00387">
    <property type="entry name" value="HATPase_c"/>
    <property type="match status" value="1"/>
</dbReference>
<evidence type="ECO:0000256" key="4">
    <source>
        <dbReference type="ARBA" id="ARBA00022741"/>
    </source>
</evidence>
<feature type="region of interest" description="C" evidence="10">
    <location>
        <begin position="569"/>
        <end position="640"/>
    </location>
</feature>
<evidence type="ECO:0000256" key="1">
    <source>
        <dbReference type="ARBA" id="ARBA00004496"/>
    </source>
</evidence>
<gene>
    <name evidence="10 14" type="primary">htpG</name>
    <name evidence="14" type="ORF">ABK905_07145</name>
</gene>
<dbReference type="Pfam" id="PF00183">
    <property type="entry name" value="HSP90"/>
    <property type="match status" value="1"/>
</dbReference>
<dbReference type="SUPFAM" id="SSF110942">
    <property type="entry name" value="HSP90 C-terminal domain"/>
    <property type="match status" value="1"/>
</dbReference>
<feature type="binding site" evidence="11">
    <location>
        <position position="85"/>
    </location>
    <ligand>
        <name>ATP</name>
        <dbReference type="ChEBI" id="CHEBI:30616"/>
    </ligand>
</feature>
<evidence type="ECO:0000256" key="11">
    <source>
        <dbReference type="PIRSR" id="PIRSR002583-1"/>
    </source>
</evidence>
<feature type="domain" description="Histidine kinase/HSP90-like ATPase" evidence="13">
    <location>
        <begin position="27"/>
        <end position="184"/>
    </location>
</feature>
<dbReference type="InterPro" id="IPR020568">
    <property type="entry name" value="Ribosomal_Su5_D2-typ_SF"/>
</dbReference>
<feature type="binding site" evidence="11">
    <location>
        <position position="38"/>
    </location>
    <ligand>
        <name>ATP</name>
        <dbReference type="ChEBI" id="CHEBI:30616"/>
    </ligand>
</feature>
<dbReference type="FunFam" id="3.30.230.80:FF:000002">
    <property type="entry name" value="Molecular chaperone HtpG"/>
    <property type="match status" value="1"/>
</dbReference>
<dbReference type="Pfam" id="PF13589">
    <property type="entry name" value="HATPase_c_3"/>
    <property type="match status" value="1"/>
</dbReference>
<evidence type="ECO:0000256" key="12">
    <source>
        <dbReference type="SAM" id="MobiDB-lite"/>
    </source>
</evidence>
<dbReference type="CDD" id="cd16927">
    <property type="entry name" value="HATPase_Hsp90-like"/>
    <property type="match status" value="1"/>
</dbReference>
<dbReference type="GO" id="GO:0051082">
    <property type="term" value="F:unfolded protein binding"/>
    <property type="evidence" value="ECO:0007669"/>
    <property type="project" value="UniProtKB-UniRule"/>
</dbReference>
<dbReference type="SUPFAM" id="SSF55874">
    <property type="entry name" value="ATPase domain of HSP90 chaperone/DNA topoisomerase II/histidine kinase"/>
    <property type="match status" value="1"/>
</dbReference>
<protein>
    <recommendedName>
        <fullName evidence="9 10">Chaperone protein HtpG</fullName>
    </recommendedName>
    <alternativeName>
        <fullName evidence="10">Heat shock protein HtpG</fullName>
    </alternativeName>
    <alternativeName>
        <fullName evidence="10">High temperature protein G</fullName>
    </alternativeName>
</protein>
<dbReference type="Gene3D" id="3.30.565.10">
    <property type="entry name" value="Histidine kinase-like ATPase, C-terminal domain"/>
    <property type="match status" value="1"/>
</dbReference>
<dbReference type="GO" id="GO:0005524">
    <property type="term" value="F:ATP binding"/>
    <property type="evidence" value="ECO:0007669"/>
    <property type="project" value="UniProtKB-UniRule"/>
</dbReference>
<dbReference type="InterPro" id="IPR020575">
    <property type="entry name" value="Hsp90_N"/>
</dbReference>
<dbReference type="PIRSF" id="PIRSF002583">
    <property type="entry name" value="Hsp90"/>
    <property type="match status" value="1"/>
</dbReference>
<comment type="caution">
    <text evidence="10">Lacks conserved residue(s) required for the propagation of feature annotation.</text>
</comment>
<name>A0AAU7QET1_9GAMM</name>
<feature type="binding site" evidence="11">
    <location>
        <position position="93"/>
    </location>
    <ligand>
        <name>ATP</name>
        <dbReference type="ChEBI" id="CHEBI:30616"/>
    </ligand>
</feature>
<feature type="region of interest" description="Disordered" evidence="12">
    <location>
        <begin position="211"/>
        <end position="236"/>
    </location>
</feature>
<dbReference type="HAMAP" id="MF_00505">
    <property type="entry name" value="HSP90"/>
    <property type="match status" value="1"/>
</dbReference>
<comment type="subunit">
    <text evidence="10">Homodimer.</text>
</comment>
<dbReference type="InterPro" id="IPR003594">
    <property type="entry name" value="HATPase_dom"/>
</dbReference>
<dbReference type="InterPro" id="IPR037196">
    <property type="entry name" value="HSP90_C"/>
</dbReference>
<reference evidence="14" key="1">
    <citation type="submission" date="2024-06" db="EMBL/GenBank/DDBJ databases">
        <authorList>
            <person name="Coelho C."/>
            <person name="Bento M."/>
            <person name="Garcia E."/>
            <person name="Camelo A."/>
            <person name="Brandao I."/>
            <person name="Espirito Santo C."/>
            <person name="Trovao J."/>
            <person name="Verissimo A."/>
            <person name="Costa J."/>
            <person name="Tiago I."/>
        </authorList>
    </citation>
    <scope>NUCLEOTIDE SEQUENCE</scope>
    <source>
        <strain evidence="14">KWT182</strain>
    </source>
</reference>
<evidence type="ECO:0000256" key="9">
    <source>
        <dbReference type="ARBA" id="ARBA00070675"/>
    </source>
</evidence>
<keyword evidence="6 10" id="KW-0346">Stress response</keyword>
<comment type="function">
    <text evidence="8 10">Molecular chaperone. Has ATPase activity.</text>
</comment>
<dbReference type="PRINTS" id="PR00775">
    <property type="entry name" value="HEATSHOCK90"/>
</dbReference>
<dbReference type="PANTHER" id="PTHR11528">
    <property type="entry name" value="HEAT SHOCK PROTEIN 90 FAMILY MEMBER"/>
    <property type="match status" value="1"/>
</dbReference>
<feature type="binding site" evidence="11">
    <location>
        <position position="174"/>
    </location>
    <ligand>
        <name>ATP</name>
        <dbReference type="ChEBI" id="CHEBI:30616"/>
    </ligand>
</feature>
<comment type="subcellular location">
    <subcellularLocation>
        <location evidence="1 10">Cytoplasm</location>
    </subcellularLocation>
</comment>
<dbReference type="Gene3D" id="1.20.120.790">
    <property type="entry name" value="Heat shock protein 90, C-terminal domain"/>
    <property type="match status" value="1"/>
</dbReference>
<sequence length="640" mass="72901">MKGQETRGFQSEVKQLLQLMIHSLYSNKEIFIRELISNASDAADKLRFRALSQPELYEGEGDLRVRLSCDKEKRTLTLSDNGIGMRRDEVIDNLGTIAKSGTKAFLESIGSDQVKDSQLIGQFGVGFYSAFIVADKVTVRTRAAGALADEGVFWESAGEGDYTIADIAKPERGTEITLHLREGEDEFLDDWRLRSIISKYSDHIALPVEIETRSKPEKADDAEGKDAEAADDEAETVTWEKINKAQALWTRSKGELNDEEYKEFYKHLSHDYSDPLIWSHNRVEGKQEYTSLLYIPAQAPWDMWNREHKHGLKLYVQRVFIMDDAEQFMPNYLRFVKGLIDSNDLPLNISREILQDNRVTQNLKSALTKRVLQMLDKLAKDEPENYQKFWEQFGLVLKEGPGEDTANGESIAKLLRFASTHTDSSAQTVSLQEYLERMVEGQEKIYYITADSYAAAKSSPHLELLRKKGIEVLLLSDRIDEWMMSYLTEFEGKSFQSISKTDATLDKLADEETPEEQKDADKALEPFVSRVKTLLGDRVKDVRLTHRLTDTPAIVTTDANDMTTQMAKLFAAAGQKAPEIKYIFELNPDHALVKRAADINDESHFSEWIDLLLDQALLAERGTLEDPNQFIRRMNQLLAK</sequence>
<comment type="similarity">
    <text evidence="2 10">Belongs to the heat shock protein 90 family.</text>
</comment>
<dbReference type="Gene3D" id="3.40.50.11260">
    <property type="match status" value="1"/>
</dbReference>
<dbReference type="NCBIfam" id="NF003555">
    <property type="entry name" value="PRK05218.1"/>
    <property type="match status" value="1"/>
</dbReference>
<evidence type="ECO:0000256" key="10">
    <source>
        <dbReference type="HAMAP-Rule" id="MF_00505"/>
    </source>
</evidence>
<dbReference type="SUPFAM" id="SSF54211">
    <property type="entry name" value="Ribosomal protein S5 domain 2-like"/>
    <property type="match status" value="1"/>
</dbReference>
<accession>A0AAU7QET1</accession>
<evidence type="ECO:0000256" key="6">
    <source>
        <dbReference type="ARBA" id="ARBA00023016"/>
    </source>
</evidence>
<feature type="binding site" evidence="11">
    <location>
        <position position="351"/>
    </location>
    <ligand>
        <name>ATP</name>
        <dbReference type="ChEBI" id="CHEBI:30616"/>
    </ligand>
</feature>
<dbReference type="InterPro" id="IPR036890">
    <property type="entry name" value="HATPase_C_sf"/>
</dbReference>
<keyword evidence="7 10" id="KW-0143">Chaperone</keyword>
<dbReference type="Gene3D" id="3.30.230.80">
    <property type="match status" value="1"/>
</dbReference>
<evidence type="ECO:0000256" key="2">
    <source>
        <dbReference type="ARBA" id="ARBA00008239"/>
    </source>
</evidence>
<proteinExistence type="inferred from homology"/>
<dbReference type="EMBL" id="CP157947">
    <property type="protein sequence ID" value="XBS70851.1"/>
    <property type="molecule type" value="Genomic_DNA"/>
</dbReference>
<evidence type="ECO:0000256" key="5">
    <source>
        <dbReference type="ARBA" id="ARBA00022840"/>
    </source>
</evidence>
<feature type="compositionally biased region" description="Basic and acidic residues" evidence="12">
    <location>
        <begin position="211"/>
        <end position="228"/>
    </location>
</feature>
<organism evidence="14">
    <name type="scientific">Acerihabitans sp. KWT182</name>
    <dbReference type="NCBI Taxonomy" id="3157919"/>
    <lineage>
        <taxon>Bacteria</taxon>
        <taxon>Pseudomonadati</taxon>
        <taxon>Pseudomonadota</taxon>
        <taxon>Gammaproteobacteria</taxon>
        <taxon>Enterobacterales</taxon>
        <taxon>Pectobacteriaceae</taxon>
        <taxon>Acerihabitans</taxon>
    </lineage>
</organism>
<dbReference type="GO" id="GO:0140662">
    <property type="term" value="F:ATP-dependent protein folding chaperone"/>
    <property type="evidence" value="ECO:0007669"/>
    <property type="project" value="InterPro"/>
</dbReference>
<feature type="binding site" evidence="11">
    <location>
        <position position="99"/>
    </location>
    <ligand>
        <name>ATP</name>
        <dbReference type="ChEBI" id="CHEBI:30616"/>
    </ligand>
</feature>
<keyword evidence="5 10" id="KW-0067">ATP-binding</keyword>
<dbReference type="FunFam" id="3.40.50.11260:FF:000002">
    <property type="entry name" value="Molecular chaperone HtpG"/>
    <property type="match status" value="1"/>
</dbReference>